<keyword evidence="7" id="KW-0472">Membrane</keyword>
<dbReference type="PROSITE" id="PS00639">
    <property type="entry name" value="THIOL_PROTEASE_HIS"/>
    <property type="match status" value="2"/>
</dbReference>
<evidence type="ECO:0000256" key="2">
    <source>
        <dbReference type="ARBA" id="ARBA00022670"/>
    </source>
</evidence>
<dbReference type="AlphaFoldDB" id="A0AAD1TKY7"/>
<dbReference type="FunFam" id="3.90.70.10:FF:000006">
    <property type="entry name" value="Cathepsin S"/>
    <property type="match status" value="1"/>
</dbReference>
<keyword evidence="2" id="KW-0645">Protease</keyword>
<dbReference type="InterPro" id="IPR025661">
    <property type="entry name" value="Pept_asp_AS"/>
</dbReference>
<dbReference type="SUPFAM" id="SSF54001">
    <property type="entry name" value="Cysteine proteinases"/>
    <property type="match status" value="2"/>
</dbReference>
<reference evidence="10" key="1">
    <citation type="submission" date="2022-03" db="EMBL/GenBank/DDBJ databases">
        <authorList>
            <person name="Alioto T."/>
            <person name="Alioto T."/>
            <person name="Gomez Garrido J."/>
        </authorList>
    </citation>
    <scope>NUCLEOTIDE SEQUENCE</scope>
</reference>
<protein>
    <submittedName>
        <fullName evidence="10">Cathepsin K</fullName>
    </submittedName>
</protein>
<evidence type="ECO:0000256" key="3">
    <source>
        <dbReference type="ARBA" id="ARBA00022801"/>
    </source>
</evidence>
<keyword evidence="6" id="KW-1015">Disulfide bond</keyword>
<dbReference type="InterPro" id="IPR039417">
    <property type="entry name" value="Peptidase_C1A_papain-like"/>
</dbReference>
<evidence type="ECO:0000259" key="8">
    <source>
        <dbReference type="SMART" id="SM00645"/>
    </source>
</evidence>
<evidence type="ECO:0000256" key="4">
    <source>
        <dbReference type="ARBA" id="ARBA00022807"/>
    </source>
</evidence>
<keyword evidence="7" id="KW-0812">Transmembrane</keyword>
<dbReference type="Proteomes" id="UP001295444">
    <property type="component" value="Chromosome 13"/>
</dbReference>
<dbReference type="PANTHER" id="PTHR12411">
    <property type="entry name" value="CYSTEINE PROTEASE FAMILY C1-RELATED"/>
    <property type="match status" value="1"/>
</dbReference>
<dbReference type="InterPro" id="IPR000169">
    <property type="entry name" value="Pept_cys_AS"/>
</dbReference>
<dbReference type="GO" id="GO:0006508">
    <property type="term" value="P:proteolysis"/>
    <property type="evidence" value="ECO:0007669"/>
    <property type="project" value="UniProtKB-KW"/>
</dbReference>
<feature type="domain" description="Cathepsin propeptide inhibitor" evidence="9">
    <location>
        <begin position="52"/>
        <end position="112"/>
    </location>
</feature>
<evidence type="ECO:0000259" key="9">
    <source>
        <dbReference type="SMART" id="SM00848"/>
    </source>
</evidence>
<keyword evidence="4" id="KW-0788">Thiol protease</keyword>
<feature type="transmembrane region" description="Helical" evidence="7">
    <location>
        <begin position="12"/>
        <end position="37"/>
    </location>
</feature>
<dbReference type="EMBL" id="OW240924">
    <property type="protein sequence ID" value="CAH2326794.1"/>
    <property type="molecule type" value="Genomic_DNA"/>
</dbReference>
<dbReference type="PROSITE" id="PS00640">
    <property type="entry name" value="THIOL_PROTEASE_ASN"/>
    <property type="match status" value="2"/>
</dbReference>
<sequence length="475" mass="53324">MLYVVREWLLYHLAALSVIGYLLRDMFWILALVLPLVNAGLYRYNGTLDYEWELFKKTYLKQYNSQTDEVFRRLVWEKNLNLIKTHNMEYEQGLHTYDLGMNHLGDMEIWRYGDMEIWKYGDMAGMLLHQRGLVDSIMTKKKILLIKGFWVITSYPIDYRKKGYVTPIRNQGSCGSCWAFSSVGALEGQLMKKTGKLVELSPQNLVDCVKKNDGCGGGYMTNAFEYVKDNNGIDSEEAYPYIGEDQECQYTPSGSAATCTGYKEVKKGSEQALMKAVVKVGPISVGIDAGLSSFQFYTKGIYYDAQCDAEEINHAVLVVGYGVQKSSKYWIVKNSWGEEWGNKGYILMAKDKGNACGITAFADFIFTIQFLVRGGPHPPLSGGATVAIMCVSLSVIRGARQTVVLTKYGVYDDPACSQEVNHGVLAVGYGNLNGKDFWLIKNSWGENYGDHGYVRIARNHGNMCGVGSYTSYPEL</sequence>
<dbReference type="CDD" id="cd02248">
    <property type="entry name" value="Peptidase_C1A"/>
    <property type="match status" value="1"/>
</dbReference>
<evidence type="ECO:0000313" key="11">
    <source>
        <dbReference type="Proteomes" id="UP001295444"/>
    </source>
</evidence>
<dbReference type="InterPro" id="IPR013201">
    <property type="entry name" value="Prot_inhib_I29"/>
</dbReference>
<dbReference type="Gene3D" id="3.90.70.10">
    <property type="entry name" value="Cysteine proteinases"/>
    <property type="match status" value="2"/>
</dbReference>
<evidence type="ECO:0000256" key="1">
    <source>
        <dbReference type="ARBA" id="ARBA00008455"/>
    </source>
</evidence>
<dbReference type="SMART" id="SM00645">
    <property type="entry name" value="Pept_C1"/>
    <property type="match status" value="1"/>
</dbReference>
<dbReference type="InterPro" id="IPR025660">
    <property type="entry name" value="Pept_his_AS"/>
</dbReference>
<dbReference type="PRINTS" id="PR00705">
    <property type="entry name" value="PAPAIN"/>
</dbReference>
<dbReference type="InterPro" id="IPR000668">
    <property type="entry name" value="Peptidase_C1A_C"/>
</dbReference>
<evidence type="ECO:0000256" key="6">
    <source>
        <dbReference type="ARBA" id="ARBA00023157"/>
    </source>
</evidence>
<keyword evidence="5" id="KW-0865">Zymogen</keyword>
<dbReference type="Gene3D" id="1.10.287.2250">
    <property type="match status" value="1"/>
</dbReference>
<keyword evidence="11" id="KW-1185">Reference proteome</keyword>
<proteinExistence type="inferred from homology"/>
<gene>
    <name evidence="10" type="ORF">PECUL_23A000932</name>
</gene>
<dbReference type="GO" id="GO:0008234">
    <property type="term" value="F:cysteine-type peptidase activity"/>
    <property type="evidence" value="ECO:0007669"/>
    <property type="project" value="UniProtKB-KW"/>
</dbReference>
<evidence type="ECO:0000256" key="7">
    <source>
        <dbReference type="SAM" id="Phobius"/>
    </source>
</evidence>
<keyword evidence="7" id="KW-1133">Transmembrane helix</keyword>
<evidence type="ECO:0000313" key="10">
    <source>
        <dbReference type="EMBL" id="CAH2326794.1"/>
    </source>
</evidence>
<keyword evidence="3" id="KW-0378">Hydrolase</keyword>
<dbReference type="InterPro" id="IPR013128">
    <property type="entry name" value="Peptidase_C1A"/>
</dbReference>
<dbReference type="SMART" id="SM00848">
    <property type="entry name" value="Inhibitor_I29"/>
    <property type="match status" value="1"/>
</dbReference>
<feature type="domain" description="Peptidase C1A papain C-terminal" evidence="8">
    <location>
        <begin position="153"/>
        <end position="366"/>
    </location>
</feature>
<dbReference type="InterPro" id="IPR038765">
    <property type="entry name" value="Papain-like_cys_pep_sf"/>
</dbReference>
<dbReference type="Pfam" id="PF08246">
    <property type="entry name" value="Inhibitor_I29"/>
    <property type="match status" value="1"/>
</dbReference>
<dbReference type="Pfam" id="PF00112">
    <property type="entry name" value="Peptidase_C1"/>
    <property type="match status" value="2"/>
</dbReference>
<name>A0AAD1TKY7_PELCU</name>
<dbReference type="PROSITE" id="PS00139">
    <property type="entry name" value="THIOL_PROTEASE_CYS"/>
    <property type="match status" value="1"/>
</dbReference>
<comment type="similarity">
    <text evidence="1">Belongs to the peptidase C1 family.</text>
</comment>
<accession>A0AAD1TKY7</accession>
<evidence type="ECO:0000256" key="5">
    <source>
        <dbReference type="ARBA" id="ARBA00023145"/>
    </source>
</evidence>
<organism evidence="10 11">
    <name type="scientific">Pelobates cultripes</name>
    <name type="common">Western spadefoot toad</name>
    <dbReference type="NCBI Taxonomy" id="61616"/>
    <lineage>
        <taxon>Eukaryota</taxon>
        <taxon>Metazoa</taxon>
        <taxon>Chordata</taxon>
        <taxon>Craniata</taxon>
        <taxon>Vertebrata</taxon>
        <taxon>Euteleostomi</taxon>
        <taxon>Amphibia</taxon>
        <taxon>Batrachia</taxon>
        <taxon>Anura</taxon>
        <taxon>Pelobatoidea</taxon>
        <taxon>Pelobatidae</taxon>
        <taxon>Pelobates</taxon>
    </lineage>
</organism>